<evidence type="ECO:0000256" key="1">
    <source>
        <dbReference type="ARBA" id="ARBA00009947"/>
    </source>
</evidence>
<comment type="caution">
    <text evidence="4">The sequence shown here is derived from an EMBL/GenBank/DDBJ whole genome shotgun (WGS) entry which is preliminary data.</text>
</comment>
<dbReference type="InterPro" id="IPR037231">
    <property type="entry name" value="NAP-like_sf"/>
</dbReference>
<organism evidence="4 5">
    <name type="scientific">Strigomonas culicis</name>
    <dbReference type="NCBI Taxonomy" id="28005"/>
    <lineage>
        <taxon>Eukaryota</taxon>
        <taxon>Discoba</taxon>
        <taxon>Euglenozoa</taxon>
        <taxon>Kinetoplastea</taxon>
        <taxon>Metakinetoplastina</taxon>
        <taxon>Trypanosomatida</taxon>
        <taxon>Trypanosomatidae</taxon>
        <taxon>Strigomonadinae</taxon>
        <taxon>Strigomonas</taxon>
    </lineage>
</organism>
<feature type="compositionally biased region" description="Acidic residues" evidence="3">
    <location>
        <begin position="249"/>
        <end position="264"/>
    </location>
</feature>
<dbReference type="GO" id="GO:0006334">
    <property type="term" value="P:nucleosome assembly"/>
    <property type="evidence" value="ECO:0007669"/>
    <property type="project" value="InterPro"/>
</dbReference>
<evidence type="ECO:0000256" key="2">
    <source>
        <dbReference type="RuleBase" id="RU003876"/>
    </source>
</evidence>
<feature type="compositionally biased region" description="Basic and acidic residues" evidence="3">
    <location>
        <begin position="330"/>
        <end position="342"/>
    </location>
</feature>
<dbReference type="Pfam" id="PF00956">
    <property type="entry name" value="NAP"/>
    <property type="match status" value="1"/>
</dbReference>
<proteinExistence type="inferred from homology"/>
<dbReference type="SUPFAM" id="SSF143113">
    <property type="entry name" value="NAP-like"/>
    <property type="match status" value="1"/>
</dbReference>
<dbReference type="InterPro" id="IPR002164">
    <property type="entry name" value="NAP_family"/>
</dbReference>
<dbReference type="GO" id="GO:0005634">
    <property type="term" value="C:nucleus"/>
    <property type="evidence" value="ECO:0007669"/>
    <property type="project" value="InterPro"/>
</dbReference>
<feature type="region of interest" description="Disordered" evidence="3">
    <location>
        <begin position="242"/>
        <end position="265"/>
    </location>
</feature>
<dbReference type="OrthoDB" id="27325at2759"/>
<keyword evidence="5" id="KW-1185">Reference proteome</keyword>
<dbReference type="Gene3D" id="1.20.5.1500">
    <property type="match status" value="1"/>
</dbReference>
<gene>
    <name evidence="4" type="ORF">STCU_00560</name>
</gene>
<evidence type="ECO:0000313" key="5">
    <source>
        <dbReference type="Proteomes" id="UP000015354"/>
    </source>
</evidence>
<protein>
    <submittedName>
        <fullName evidence="4">Nucleosome assembly protein 1-like 1</fullName>
    </submittedName>
</protein>
<dbReference type="EMBL" id="ATMH01000560">
    <property type="protein sequence ID" value="EPY36480.1"/>
    <property type="molecule type" value="Genomic_DNA"/>
</dbReference>
<dbReference type="Proteomes" id="UP000015354">
    <property type="component" value="Unassembled WGS sequence"/>
</dbReference>
<dbReference type="Gene3D" id="3.30.1120.90">
    <property type="entry name" value="Nucleosome assembly protein"/>
    <property type="match status" value="1"/>
</dbReference>
<evidence type="ECO:0000313" key="4">
    <source>
        <dbReference type="EMBL" id="EPY36480.1"/>
    </source>
</evidence>
<sequence>MEIPEDQMDQLALMGHLQDFFNPNFSKEFMEKLPGKIRERTDVLLADDKKISDLQKEHKAEVHRLHKEYMAAFRPIFQRRAEIVSGKGAAITDEEVKKGMPAEHHDVVEITAKPEDAANVKGVPGFWLKAFQHHVILDSMIKEYDEVILNHLIDVARTYEDTSDAYTLTFTFAPNEHFEDEKLTIKVTDDGKVERTAPKWKPGKNVTVKTITKKQRAKRTGAVRTINQEVPCESFFAIFQESAKKEDKDQDDEDEEGEEDDEEQLLPLLFIIRNSIIPMAVEYYTGEAPDGTSDVEDDEEYEEEEDEEEEDFDAHRHMPARGAAGRGAPARRETGERRKRDV</sequence>
<name>S9WKG3_9TRYP</name>
<dbReference type="AlphaFoldDB" id="S9WKG3"/>
<accession>S9WKG3</accession>
<reference evidence="4 5" key="1">
    <citation type="journal article" date="2013" name="PLoS ONE">
        <title>Predicting the Proteins of Angomonas deanei, Strigomonas culicis and Their Respective Endosymbionts Reveals New Aspects of the Trypanosomatidae Family.</title>
        <authorList>
            <person name="Motta M.C."/>
            <person name="Martins A.C."/>
            <person name="de Souza S.S."/>
            <person name="Catta-Preta C.M."/>
            <person name="Silva R."/>
            <person name="Klein C.C."/>
            <person name="de Almeida L.G."/>
            <person name="de Lima Cunha O."/>
            <person name="Ciapina L.P."/>
            <person name="Brocchi M."/>
            <person name="Colabardini A.C."/>
            <person name="de Araujo Lima B."/>
            <person name="Machado C.R."/>
            <person name="de Almeida Soares C.M."/>
            <person name="Probst C.M."/>
            <person name="de Menezes C.B."/>
            <person name="Thompson C.E."/>
            <person name="Bartholomeu D.C."/>
            <person name="Gradia D.F."/>
            <person name="Pavoni D.P."/>
            <person name="Grisard E.C."/>
            <person name="Fantinatti-Garboggini F."/>
            <person name="Marchini F.K."/>
            <person name="Rodrigues-Luiz G.F."/>
            <person name="Wagner G."/>
            <person name="Goldman G.H."/>
            <person name="Fietto J.L."/>
            <person name="Elias M.C."/>
            <person name="Goldman M.H."/>
            <person name="Sagot M.F."/>
            <person name="Pereira M."/>
            <person name="Stoco P.H."/>
            <person name="de Mendonca-Neto R.P."/>
            <person name="Teixeira S.M."/>
            <person name="Maciel T.E."/>
            <person name="de Oliveira Mendes T.A."/>
            <person name="Urmenyi T.P."/>
            <person name="de Souza W."/>
            <person name="Schenkman S."/>
            <person name="de Vasconcelos A.T."/>
        </authorList>
    </citation>
    <scope>NUCLEOTIDE SEQUENCE [LARGE SCALE GENOMIC DNA]</scope>
</reference>
<feature type="region of interest" description="Disordered" evidence="3">
    <location>
        <begin position="286"/>
        <end position="342"/>
    </location>
</feature>
<evidence type="ECO:0000256" key="3">
    <source>
        <dbReference type="SAM" id="MobiDB-lite"/>
    </source>
</evidence>
<feature type="compositionally biased region" description="Acidic residues" evidence="3">
    <location>
        <begin position="293"/>
        <end position="312"/>
    </location>
</feature>
<comment type="similarity">
    <text evidence="1 2">Belongs to the nucleosome assembly protein (NAP) family.</text>
</comment>
<dbReference type="PANTHER" id="PTHR11875">
    <property type="entry name" value="TESTIS-SPECIFIC Y-ENCODED PROTEIN"/>
    <property type="match status" value="1"/>
</dbReference>